<proteinExistence type="predicted"/>
<dbReference type="Pfam" id="PF07702">
    <property type="entry name" value="UTRA"/>
    <property type="match status" value="1"/>
</dbReference>
<dbReference type="Pfam" id="PF00392">
    <property type="entry name" value="GntR"/>
    <property type="match status" value="1"/>
</dbReference>
<dbReference type="InterPro" id="IPR011663">
    <property type="entry name" value="UTRA"/>
</dbReference>
<evidence type="ECO:0000313" key="6">
    <source>
        <dbReference type="Proteomes" id="UP001161391"/>
    </source>
</evidence>
<accession>A0ABQ5V6R0</accession>
<name>A0ABQ5V6R0_9PROT</name>
<keyword evidence="6" id="KW-1185">Reference proteome</keyword>
<keyword evidence="3" id="KW-0804">Transcription</keyword>
<dbReference type="SMART" id="SM00866">
    <property type="entry name" value="UTRA"/>
    <property type="match status" value="1"/>
</dbReference>
<evidence type="ECO:0000259" key="4">
    <source>
        <dbReference type="PROSITE" id="PS50949"/>
    </source>
</evidence>
<evidence type="ECO:0000256" key="1">
    <source>
        <dbReference type="ARBA" id="ARBA00023015"/>
    </source>
</evidence>
<protein>
    <submittedName>
        <fullName evidence="5">GntR family transcriptional regulator</fullName>
    </submittedName>
</protein>
<dbReference type="EMBL" id="BSNK01000001">
    <property type="protein sequence ID" value="GLQ22355.1"/>
    <property type="molecule type" value="Genomic_DNA"/>
</dbReference>
<dbReference type="InterPro" id="IPR036388">
    <property type="entry name" value="WH-like_DNA-bd_sf"/>
</dbReference>
<keyword evidence="1" id="KW-0805">Transcription regulation</keyword>
<gene>
    <name evidence="5" type="ORF">GCM10007853_02290</name>
</gene>
<dbReference type="SUPFAM" id="SSF64288">
    <property type="entry name" value="Chorismate lyase-like"/>
    <property type="match status" value="1"/>
</dbReference>
<evidence type="ECO:0000313" key="5">
    <source>
        <dbReference type="EMBL" id="GLQ22355.1"/>
    </source>
</evidence>
<evidence type="ECO:0000256" key="3">
    <source>
        <dbReference type="ARBA" id="ARBA00023163"/>
    </source>
</evidence>
<sequence length="200" mass="21725">MAADYGVAVGTLRKALAVLEEKGLLERVQGSGNYVRRRANVQSVYSQFRLEKLGGGGLPTAQIVDLMNTTSPESALAFGFSATALRIDRLRSLDGHPVALERIWLDGRYGASADASQISESLYAFYRDHLGLVISRVEDSVGVSNLPAWAKLPGINAGDASGYIERRAWSQSGEAAEYSQTWFDPARARFINRIEGLSVS</sequence>
<evidence type="ECO:0000256" key="2">
    <source>
        <dbReference type="ARBA" id="ARBA00023125"/>
    </source>
</evidence>
<dbReference type="InterPro" id="IPR050679">
    <property type="entry name" value="Bact_HTH_transcr_reg"/>
</dbReference>
<dbReference type="InterPro" id="IPR028978">
    <property type="entry name" value="Chorismate_lyase_/UTRA_dom_sf"/>
</dbReference>
<feature type="domain" description="HTH gntR-type" evidence="4">
    <location>
        <begin position="1"/>
        <end position="38"/>
    </location>
</feature>
<reference evidence="5" key="2">
    <citation type="submission" date="2023-01" db="EMBL/GenBank/DDBJ databases">
        <title>Draft genome sequence of Algimonas ampicilliniresistens strain NBRC 108219.</title>
        <authorList>
            <person name="Sun Q."/>
            <person name="Mori K."/>
        </authorList>
    </citation>
    <scope>NUCLEOTIDE SEQUENCE</scope>
    <source>
        <strain evidence="5">NBRC 108219</strain>
    </source>
</reference>
<dbReference type="PANTHER" id="PTHR44846:SF1">
    <property type="entry name" value="MANNOSYL-D-GLYCERATE TRANSPORT_METABOLISM SYSTEM REPRESSOR MNGR-RELATED"/>
    <property type="match status" value="1"/>
</dbReference>
<dbReference type="PANTHER" id="PTHR44846">
    <property type="entry name" value="MANNOSYL-D-GLYCERATE TRANSPORT/METABOLISM SYSTEM REPRESSOR MNGR-RELATED"/>
    <property type="match status" value="1"/>
</dbReference>
<dbReference type="Proteomes" id="UP001161391">
    <property type="component" value="Unassembled WGS sequence"/>
</dbReference>
<comment type="caution">
    <text evidence="5">The sequence shown here is derived from an EMBL/GenBank/DDBJ whole genome shotgun (WGS) entry which is preliminary data.</text>
</comment>
<dbReference type="InterPro" id="IPR000524">
    <property type="entry name" value="Tscrpt_reg_HTH_GntR"/>
</dbReference>
<organism evidence="5 6">
    <name type="scientific">Algimonas ampicilliniresistens</name>
    <dbReference type="NCBI Taxonomy" id="1298735"/>
    <lineage>
        <taxon>Bacteria</taxon>
        <taxon>Pseudomonadati</taxon>
        <taxon>Pseudomonadota</taxon>
        <taxon>Alphaproteobacteria</taxon>
        <taxon>Maricaulales</taxon>
        <taxon>Robiginitomaculaceae</taxon>
        <taxon>Algimonas</taxon>
    </lineage>
</organism>
<dbReference type="Gene3D" id="1.10.10.10">
    <property type="entry name" value="Winged helix-like DNA-binding domain superfamily/Winged helix DNA-binding domain"/>
    <property type="match status" value="1"/>
</dbReference>
<keyword evidence="2" id="KW-0238">DNA-binding</keyword>
<dbReference type="Gene3D" id="3.40.1410.10">
    <property type="entry name" value="Chorismate lyase-like"/>
    <property type="match status" value="1"/>
</dbReference>
<reference evidence="5" key="1">
    <citation type="journal article" date="2014" name="Int. J. Syst. Evol. Microbiol.">
        <title>Complete genome of a new Firmicutes species belonging to the dominant human colonic microbiota ('Ruminococcus bicirculans') reveals two chromosomes and a selective capacity to utilize plant glucans.</title>
        <authorList>
            <consortium name="NISC Comparative Sequencing Program"/>
            <person name="Wegmann U."/>
            <person name="Louis P."/>
            <person name="Goesmann A."/>
            <person name="Henrissat B."/>
            <person name="Duncan S.H."/>
            <person name="Flint H.J."/>
        </authorList>
    </citation>
    <scope>NUCLEOTIDE SEQUENCE</scope>
    <source>
        <strain evidence="5">NBRC 108219</strain>
    </source>
</reference>
<dbReference type="PROSITE" id="PS50949">
    <property type="entry name" value="HTH_GNTR"/>
    <property type="match status" value="1"/>
</dbReference>